<dbReference type="PROSITE" id="PS51257">
    <property type="entry name" value="PROKAR_LIPOPROTEIN"/>
    <property type="match status" value="1"/>
</dbReference>
<dbReference type="InterPro" id="IPR006059">
    <property type="entry name" value="SBP"/>
</dbReference>
<dbReference type="CDD" id="cd14748">
    <property type="entry name" value="PBP2_UgpB"/>
    <property type="match status" value="1"/>
</dbReference>
<evidence type="ECO:0000313" key="7">
    <source>
        <dbReference type="Proteomes" id="UP000003490"/>
    </source>
</evidence>
<dbReference type="Proteomes" id="UP000003490">
    <property type="component" value="Unassembled WGS sequence"/>
</dbReference>
<comment type="caution">
    <text evidence="6">The sequence shown here is derived from an EMBL/GenBank/DDBJ whole genome shotgun (WGS) entry which is preliminary data.</text>
</comment>
<feature type="compositionally biased region" description="Polar residues" evidence="4">
    <location>
        <begin position="26"/>
        <end position="47"/>
    </location>
</feature>
<keyword evidence="2" id="KW-0813">Transport</keyword>
<protein>
    <submittedName>
        <fullName evidence="6">ABC transporter, solute-binding protein</fullName>
    </submittedName>
</protein>
<dbReference type="GO" id="GO:0055052">
    <property type="term" value="C:ATP-binding cassette (ABC) transporter complex, substrate-binding subunit-containing"/>
    <property type="evidence" value="ECO:0007669"/>
    <property type="project" value="TreeGrafter"/>
</dbReference>
<evidence type="ECO:0000256" key="5">
    <source>
        <dbReference type="SAM" id="SignalP"/>
    </source>
</evidence>
<name>A7VQM5_9FIRM</name>
<feature type="signal peptide" evidence="5">
    <location>
        <begin position="1"/>
        <end position="21"/>
    </location>
</feature>
<reference evidence="6 7" key="1">
    <citation type="submission" date="2007-08" db="EMBL/GenBank/DDBJ databases">
        <title>Draft genome sequence of Clostridium leptum (DSM 753).</title>
        <authorList>
            <person name="Sudarsanam P."/>
            <person name="Ley R."/>
            <person name="Guruge J."/>
            <person name="Turnbaugh P.J."/>
            <person name="Mahowald M."/>
            <person name="Liep D."/>
            <person name="Gordon J."/>
        </authorList>
    </citation>
    <scope>NUCLEOTIDE SEQUENCE [LARGE SCALE GENOMIC DNA]</scope>
    <source>
        <strain evidence="6 7">DSM 753</strain>
    </source>
</reference>
<reference evidence="6 7" key="2">
    <citation type="submission" date="2007-08" db="EMBL/GenBank/DDBJ databases">
        <authorList>
            <person name="Fulton L."/>
            <person name="Clifton S."/>
            <person name="Fulton B."/>
            <person name="Xu J."/>
            <person name="Minx P."/>
            <person name="Pepin K.H."/>
            <person name="Johnson M."/>
            <person name="Thiruvilangam P."/>
            <person name="Bhonagiri V."/>
            <person name="Nash W.E."/>
            <person name="Wang C."/>
            <person name="Mardis E.R."/>
            <person name="Wilson R.K."/>
        </authorList>
    </citation>
    <scope>NUCLEOTIDE SEQUENCE [LARGE SCALE GENOMIC DNA]</scope>
    <source>
        <strain evidence="6 7">DSM 753</strain>
    </source>
</reference>
<dbReference type="AlphaFoldDB" id="A7VQM5"/>
<dbReference type="PANTHER" id="PTHR30061:SF50">
    <property type="entry name" value="MALTOSE_MALTODEXTRIN-BINDING PERIPLASMIC PROTEIN"/>
    <property type="match status" value="1"/>
</dbReference>
<proteinExistence type="inferred from homology"/>
<keyword evidence="3 5" id="KW-0732">Signal</keyword>
<dbReference type="eggNOG" id="COG1653">
    <property type="taxonomic scope" value="Bacteria"/>
</dbReference>
<dbReference type="PANTHER" id="PTHR30061">
    <property type="entry name" value="MALTOSE-BINDING PERIPLASMIC PROTEIN"/>
    <property type="match status" value="1"/>
</dbReference>
<dbReference type="GO" id="GO:1901982">
    <property type="term" value="F:maltose binding"/>
    <property type="evidence" value="ECO:0007669"/>
    <property type="project" value="TreeGrafter"/>
</dbReference>
<dbReference type="EMBL" id="ABCB02000015">
    <property type="protein sequence ID" value="EDO62436.1"/>
    <property type="molecule type" value="Genomic_DNA"/>
</dbReference>
<dbReference type="GO" id="GO:0042956">
    <property type="term" value="P:maltodextrin transmembrane transport"/>
    <property type="evidence" value="ECO:0007669"/>
    <property type="project" value="TreeGrafter"/>
</dbReference>
<evidence type="ECO:0000256" key="2">
    <source>
        <dbReference type="ARBA" id="ARBA00022448"/>
    </source>
</evidence>
<evidence type="ECO:0000256" key="3">
    <source>
        <dbReference type="ARBA" id="ARBA00022729"/>
    </source>
</evidence>
<gene>
    <name evidence="6" type="ORF">CLOLEP_00855</name>
</gene>
<accession>A7VQM5</accession>
<comment type="similarity">
    <text evidence="1">Belongs to the bacterial solute-binding protein 1 family.</text>
</comment>
<evidence type="ECO:0000313" key="6">
    <source>
        <dbReference type="EMBL" id="EDO62436.1"/>
    </source>
</evidence>
<dbReference type="Gene3D" id="3.40.190.10">
    <property type="entry name" value="Periplasmic binding protein-like II"/>
    <property type="match status" value="2"/>
</dbReference>
<feature type="region of interest" description="Disordered" evidence="4">
    <location>
        <begin position="26"/>
        <end position="51"/>
    </location>
</feature>
<feature type="chain" id="PRO_5039228773" evidence="5">
    <location>
        <begin position="22"/>
        <end position="428"/>
    </location>
</feature>
<evidence type="ECO:0000256" key="1">
    <source>
        <dbReference type="ARBA" id="ARBA00008520"/>
    </source>
</evidence>
<sequence length="428" mass="46044">MKAKKALGVLLAGLLAAGALAGCSSGTSNSSAPESGSDSQGSSTAESQAPAEASEVDIWYYWETEKHQETLDRVIGEYNDSQDAVSVSAKYIPFADFKKQLSIGASAAELPDLVIIDSPDHASYAAMGIFADISDKVSDWDGIDQYYEGPLNSCKLDDKLYGLPFGSNCLALFYNEDMLADAGCEAPTTWDELKDVAQKTTQGNVTGFAMCCLQNEEGTFNFTPWLWSTGATSYDINNDNGIKALTLVKDLVDAGSMSKEVINWTQGDVMNQFISGNIAMMVNGPWQVPTMREQAPDLNWDVTLLPKDAEYASCLGGENFGVIDGDNVDAALDFLQFATSKDEVASYIDDFGYIAARKDVAEGQFTDDETMQKFTEEMQYAQPRGPHAQWPEISDALSLAVNESITGTSTPADAAAKAQSTIDGILAE</sequence>
<evidence type="ECO:0000256" key="4">
    <source>
        <dbReference type="SAM" id="MobiDB-lite"/>
    </source>
</evidence>
<dbReference type="HOGENOM" id="CLU_031285_10_1_9"/>
<dbReference type="GO" id="GO:0015768">
    <property type="term" value="P:maltose transport"/>
    <property type="evidence" value="ECO:0007669"/>
    <property type="project" value="TreeGrafter"/>
</dbReference>
<dbReference type="OrthoDB" id="9795467at2"/>
<organism evidence="6 7">
    <name type="scientific">[Clostridium] leptum DSM 753</name>
    <dbReference type="NCBI Taxonomy" id="428125"/>
    <lineage>
        <taxon>Bacteria</taxon>
        <taxon>Bacillati</taxon>
        <taxon>Bacillota</taxon>
        <taxon>Clostridia</taxon>
        <taxon>Eubacteriales</taxon>
        <taxon>Oscillospiraceae</taxon>
        <taxon>Oscillospiraceae incertae sedis</taxon>
    </lineage>
</organism>
<dbReference type="SUPFAM" id="SSF53850">
    <property type="entry name" value="Periplasmic binding protein-like II"/>
    <property type="match status" value="1"/>
</dbReference>
<dbReference type="Pfam" id="PF13416">
    <property type="entry name" value="SBP_bac_8"/>
    <property type="match status" value="1"/>
</dbReference>